<gene>
    <name evidence="1" type="ORF">V1477_009501</name>
</gene>
<reference evidence="1 2" key="1">
    <citation type="journal article" date="2024" name="Ann. Entomol. Soc. Am.">
        <title>Genomic analyses of the southern and eastern yellowjacket wasps (Hymenoptera: Vespidae) reveal evolutionary signatures of social life.</title>
        <authorList>
            <person name="Catto M.A."/>
            <person name="Caine P.B."/>
            <person name="Orr S.E."/>
            <person name="Hunt B.G."/>
            <person name="Goodisman M.A.D."/>
        </authorList>
    </citation>
    <scope>NUCLEOTIDE SEQUENCE [LARGE SCALE GENOMIC DNA]</scope>
    <source>
        <strain evidence="1">232</strain>
        <tissue evidence="1">Head and thorax</tissue>
    </source>
</reference>
<dbReference type="EMBL" id="JAYRBN010000058">
    <property type="protein sequence ID" value="KAL2741872.1"/>
    <property type="molecule type" value="Genomic_DNA"/>
</dbReference>
<evidence type="ECO:0000313" key="1">
    <source>
        <dbReference type="EMBL" id="KAL2741872.1"/>
    </source>
</evidence>
<comment type="caution">
    <text evidence="1">The sequence shown here is derived from an EMBL/GenBank/DDBJ whole genome shotgun (WGS) entry which is preliminary data.</text>
</comment>
<evidence type="ECO:0000313" key="2">
    <source>
        <dbReference type="Proteomes" id="UP001607303"/>
    </source>
</evidence>
<accession>A0ABD2CA31</accession>
<organism evidence="1 2">
    <name type="scientific">Vespula maculifrons</name>
    <name type="common">Eastern yellow jacket</name>
    <name type="synonym">Wasp</name>
    <dbReference type="NCBI Taxonomy" id="7453"/>
    <lineage>
        <taxon>Eukaryota</taxon>
        <taxon>Metazoa</taxon>
        <taxon>Ecdysozoa</taxon>
        <taxon>Arthropoda</taxon>
        <taxon>Hexapoda</taxon>
        <taxon>Insecta</taxon>
        <taxon>Pterygota</taxon>
        <taxon>Neoptera</taxon>
        <taxon>Endopterygota</taxon>
        <taxon>Hymenoptera</taxon>
        <taxon>Apocrita</taxon>
        <taxon>Aculeata</taxon>
        <taxon>Vespoidea</taxon>
        <taxon>Vespidae</taxon>
        <taxon>Vespinae</taxon>
        <taxon>Vespula</taxon>
    </lineage>
</organism>
<keyword evidence="2" id="KW-1185">Reference proteome</keyword>
<protein>
    <submittedName>
        <fullName evidence="1">Uncharacterized protein</fullName>
    </submittedName>
</protein>
<dbReference type="Proteomes" id="UP001607303">
    <property type="component" value="Unassembled WGS sequence"/>
</dbReference>
<sequence>MVSISVQLLKFMLISKNFSIYNTERQISSLYISPTQNWVSVCSYPQVSQCCQIFFIILRQDAHRAKDIIIIFLTTAAHNNIDNHYNCALPVYNDVELLHFQLTSILTYFVFNFLRIILLESEVTWSTSVLEPSQNFLSSE</sequence>
<proteinExistence type="predicted"/>
<name>A0ABD2CA31_VESMC</name>
<dbReference type="AlphaFoldDB" id="A0ABD2CA31"/>